<evidence type="ECO:0000256" key="1">
    <source>
        <dbReference type="SAM" id="SignalP"/>
    </source>
</evidence>
<protein>
    <recommendedName>
        <fullName evidence="4">VCBS repeat-containing protein</fullName>
    </recommendedName>
</protein>
<dbReference type="PROSITE" id="PS51257">
    <property type="entry name" value="PROKAR_LIPOPROTEIN"/>
    <property type="match status" value="1"/>
</dbReference>
<organism evidence="2 3">
    <name type="scientific">Rufibacter hautae</name>
    <dbReference type="NCBI Taxonomy" id="2595005"/>
    <lineage>
        <taxon>Bacteria</taxon>
        <taxon>Pseudomonadati</taxon>
        <taxon>Bacteroidota</taxon>
        <taxon>Cytophagia</taxon>
        <taxon>Cytophagales</taxon>
        <taxon>Hymenobacteraceae</taxon>
        <taxon>Rufibacter</taxon>
    </lineage>
</organism>
<proteinExistence type="predicted"/>
<keyword evidence="3" id="KW-1185">Reference proteome</keyword>
<gene>
    <name evidence="2" type="ORF">FOA19_09275</name>
</gene>
<name>A0A5B6TC99_9BACT</name>
<reference evidence="2 3" key="1">
    <citation type="submission" date="2019-07" db="EMBL/GenBank/DDBJ databases">
        <title>Rufibacter sp. nov., isolated from lake sediment.</title>
        <authorList>
            <person name="Qu J.-H."/>
        </authorList>
    </citation>
    <scope>NUCLEOTIDE SEQUENCE [LARGE SCALE GENOMIC DNA]</scope>
    <source>
        <strain evidence="2 3">NBS58-1</strain>
    </source>
</reference>
<dbReference type="AlphaFoldDB" id="A0A5B6TC99"/>
<evidence type="ECO:0000313" key="2">
    <source>
        <dbReference type="EMBL" id="KAA3437501.1"/>
    </source>
</evidence>
<dbReference type="OrthoDB" id="1442221at2"/>
<evidence type="ECO:0008006" key="4">
    <source>
        <dbReference type="Google" id="ProtNLM"/>
    </source>
</evidence>
<keyword evidence="1" id="KW-0732">Signal</keyword>
<dbReference type="Proteomes" id="UP000324133">
    <property type="component" value="Unassembled WGS sequence"/>
</dbReference>
<comment type="caution">
    <text evidence="2">The sequence shown here is derived from an EMBL/GenBank/DDBJ whole genome shotgun (WGS) entry which is preliminary data.</text>
</comment>
<feature type="signal peptide" evidence="1">
    <location>
        <begin position="1"/>
        <end position="20"/>
    </location>
</feature>
<accession>A0A5B6TC99</accession>
<feature type="chain" id="PRO_5022683280" description="VCBS repeat-containing protein" evidence="1">
    <location>
        <begin position="21"/>
        <end position="205"/>
    </location>
</feature>
<dbReference type="EMBL" id="VKKY01000002">
    <property type="protein sequence ID" value="KAA3437501.1"/>
    <property type="molecule type" value="Genomic_DNA"/>
</dbReference>
<dbReference type="RefSeq" id="WP_149090565.1">
    <property type="nucleotide sequence ID" value="NZ_VKKY01000002.1"/>
</dbReference>
<evidence type="ECO:0000313" key="3">
    <source>
        <dbReference type="Proteomes" id="UP000324133"/>
    </source>
</evidence>
<sequence>MRRLSGLLLLVLVLSGCGHAAQEPKGQTSEPPVALVSTAAPASPDSVAATPGKKKAFPAYWAKQFAGLQLDTLYQLADFTSPSFLEGDFNGDNQQDIAFLVSHKRTGEKGILLLHQKTKEYFVFGAGREIDGMTNLDWIEVFEKIPKGESVAQTLVDEETGDIIGPDSLHAVTLKGEGIATHLLEACGGGIIYWNKNKYAWLHQE</sequence>